<dbReference type="InterPro" id="IPR000618">
    <property type="entry name" value="Insect_cuticle"/>
</dbReference>
<dbReference type="Proteomes" id="UP000009046">
    <property type="component" value="Unassembled WGS sequence"/>
</dbReference>
<keyword evidence="1" id="KW-0193">Cuticle</keyword>
<name>E0W372_PEDHC</name>
<dbReference type="PANTHER" id="PTHR10380:SF235">
    <property type="entry name" value="CUTICULAR PROTEIN 73D, ISOFORM B"/>
    <property type="match status" value="1"/>
</dbReference>
<dbReference type="InParanoid" id="E0W372"/>
<dbReference type="STRING" id="121224.E0W372"/>
<dbReference type="GeneID" id="8236957"/>
<dbReference type="KEGG" id="phu:Phum_PHUM601680"/>
<dbReference type="HOGENOM" id="CLU_307829_0_0_1"/>
<feature type="compositionally biased region" description="Gly residues" evidence="2">
    <location>
        <begin position="421"/>
        <end position="469"/>
    </location>
</feature>
<dbReference type="PANTHER" id="PTHR10380">
    <property type="entry name" value="CUTICLE PROTEIN"/>
    <property type="match status" value="1"/>
</dbReference>
<feature type="region of interest" description="Disordered" evidence="2">
    <location>
        <begin position="138"/>
        <end position="157"/>
    </location>
</feature>
<feature type="compositionally biased region" description="Gly residues" evidence="2">
    <location>
        <begin position="611"/>
        <end position="651"/>
    </location>
</feature>
<feature type="compositionally biased region" description="Basic and acidic residues" evidence="2">
    <location>
        <begin position="145"/>
        <end position="155"/>
    </location>
</feature>
<feature type="compositionally biased region" description="Low complexity" evidence="2">
    <location>
        <begin position="591"/>
        <end position="603"/>
    </location>
</feature>
<dbReference type="EMBL" id="DS235882">
    <property type="protein sequence ID" value="EEB20078.1"/>
    <property type="molecule type" value="Genomic_DNA"/>
</dbReference>
<reference evidence="3" key="1">
    <citation type="submission" date="2007-04" db="EMBL/GenBank/DDBJ databases">
        <title>Annotation of Pediculus humanus corporis strain USDA.</title>
        <authorList>
            <person name="Kirkness E."/>
            <person name="Hannick L."/>
            <person name="Hass B."/>
            <person name="Bruggner R."/>
            <person name="Lawson D."/>
            <person name="Bidwell S."/>
            <person name="Joardar V."/>
            <person name="Caler E."/>
            <person name="Walenz B."/>
            <person name="Inman J."/>
            <person name="Schobel S."/>
            <person name="Galinsky K."/>
            <person name="Amedeo P."/>
            <person name="Strausberg R."/>
        </authorList>
    </citation>
    <scope>NUCLEOTIDE SEQUENCE</scope>
    <source>
        <strain evidence="3">USDA</strain>
    </source>
</reference>
<dbReference type="VEuPathDB" id="VectorBase:PHUM601680"/>
<dbReference type="eggNOG" id="ENOG502QUGP">
    <property type="taxonomic scope" value="Eukaryota"/>
</dbReference>
<feature type="compositionally biased region" description="Low complexity" evidence="2">
    <location>
        <begin position="759"/>
        <end position="772"/>
    </location>
</feature>
<evidence type="ECO:0000313" key="3">
    <source>
        <dbReference type="EMBL" id="EEB20078.1"/>
    </source>
</evidence>
<reference evidence="4" key="3">
    <citation type="submission" date="2020-05" db="UniProtKB">
        <authorList>
            <consortium name="EnsemblMetazoa"/>
        </authorList>
    </citation>
    <scope>IDENTIFICATION</scope>
    <source>
        <strain evidence="4">USDA</strain>
    </source>
</reference>
<dbReference type="GO" id="GO:0008010">
    <property type="term" value="F:structural constituent of chitin-based larval cuticle"/>
    <property type="evidence" value="ECO:0007669"/>
    <property type="project" value="TreeGrafter"/>
</dbReference>
<reference evidence="3" key="2">
    <citation type="submission" date="2007-04" db="EMBL/GenBank/DDBJ databases">
        <title>The genome of the human body louse.</title>
        <authorList>
            <consortium name="The Human Body Louse Genome Consortium"/>
            <person name="Kirkness E."/>
            <person name="Walenz B."/>
            <person name="Hass B."/>
            <person name="Bruggner R."/>
            <person name="Strausberg R."/>
        </authorList>
    </citation>
    <scope>NUCLEOTIDE SEQUENCE</scope>
    <source>
        <strain evidence="3">USDA</strain>
    </source>
</reference>
<keyword evidence="5" id="KW-1185">Reference proteome</keyword>
<proteinExistence type="predicted"/>
<evidence type="ECO:0000313" key="4">
    <source>
        <dbReference type="EnsemblMetazoa" id="PHUM601680-PA"/>
    </source>
</evidence>
<feature type="compositionally biased region" description="Basic residues" evidence="2">
    <location>
        <begin position="867"/>
        <end position="876"/>
    </location>
</feature>
<gene>
    <name evidence="4" type="primary">8236957</name>
    <name evidence="3" type="ORF">Phum_PHUM601680</name>
</gene>
<feature type="region of interest" description="Disordered" evidence="2">
    <location>
        <begin position="937"/>
        <end position="960"/>
    </location>
</feature>
<dbReference type="EMBL" id="AAZO01007335">
    <property type="status" value="NOT_ANNOTATED_CDS"/>
    <property type="molecule type" value="Genomic_DNA"/>
</dbReference>
<evidence type="ECO:0000313" key="5">
    <source>
        <dbReference type="Proteomes" id="UP000009046"/>
    </source>
</evidence>
<evidence type="ECO:0000256" key="1">
    <source>
        <dbReference type="PROSITE-ProRule" id="PRU00497"/>
    </source>
</evidence>
<dbReference type="InterPro" id="IPR050468">
    <property type="entry name" value="Cuticle_Struct_Prot"/>
</dbReference>
<dbReference type="AlphaFoldDB" id="E0W372"/>
<dbReference type="EnsemblMetazoa" id="PHUM601680-RA">
    <property type="protein sequence ID" value="PHUM601680-PA"/>
    <property type="gene ID" value="PHUM601680"/>
</dbReference>
<dbReference type="RefSeq" id="XP_002432816.1">
    <property type="nucleotide sequence ID" value="XM_002432771.1"/>
</dbReference>
<sequence>MTLIFLIFDNTGRQRFVSIPTRTAIKMSKVEISRNCVCWSRCKTFSIHLKTFRQNINSPALDWIQTDGSGAYRYGYSTGDKGRHYHVQSATPDNTVSGKFGYKDPGTGKDLQTTYTAGRRGFRARGPHIARRMDLSQTRPPFSRPVDDGKYHPEYDNIFDPNEDRGYDFTYRTSNHIKEEHANRVGDVQGRYSYLDDIGIRHNVHYTAGSRTGFVVSNPVPDTFAQARGGPLYYVGKSGGSKVRGFSAFQKDLNGAYRFLASGPDHKRSEISDSFGNRKGIYTYLDDKGIQHTVEYIAGPKIGYKVINNKKGVNYNPIFPFFPDTPTVLPLFPLPSNPGSSGFSTTATPITTPDTFPSVTSGGSTGFSTPSSSGLTNDGFGGSRPSVGISPSGSLGGGNAGPSDFGSGSNEDFGNSNSGETGFGFGNAGNKGSGFGNGNSGSGESGEDSGGFGDGNEGSSFGSGGVGSGGFGGNKGNKGFGGGNGSGGFGGGSGSGGFGGNKGNKGFGGGSGSGGFGGNKGNKGFGGGSGSGGFGGDSGSGEFGGDSGSGGFGDGGGSGGFGGNSGSGGFDGGSGGFGSGSGGFGSGSGNAGSNKGNKGGNRNNKNKNDGNYGGNIKGGGKGNSFGVNSGSGGNNNFGGGSTNFGIGGGGNSFSSTKPKPINKKPPSNLFTPSENPFSAFGTSDKFGQSGGKFPSSTFSPSPTSSSSSSSFGSKNKNKIDSVSPTWSYDFDYFFSDPSTSNKDWSKPIKGGSQKPSSTPKPSGGDSFSGFSPSPFPEVNIEGSSSFGGGGLSTAESGTGLKPSPVGGTIHKNVTSIEIGQMPLSGSSLDTSSGDDKEEREGGGSGGGSGSGEEAFFTTGSKQDSSKQHHHHYKGHKGLSFPSRGTVKFKGIKTNDWHKITEEDGYISIPPGVAVRAHVQSLDIVPFHKKYLSPGEALHHHHHHHDHPHDHDGDKSDEKEI</sequence>
<organism>
    <name type="scientific">Pediculus humanus subsp. corporis</name>
    <name type="common">Body louse</name>
    <dbReference type="NCBI Taxonomy" id="121224"/>
    <lineage>
        <taxon>Eukaryota</taxon>
        <taxon>Metazoa</taxon>
        <taxon>Ecdysozoa</taxon>
        <taxon>Arthropoda</taxon>
        <taxon>Hexapoda</taxon>
        <taxon>Insecta</taxon>
        <taxon>Pterygota</taxon>
        <taxon>Neoptera</taxon>
        <taxon>Paraneoptera</taxon>
        <taxon>Psocodea</taxon>
        <taxon>Troctomorpha</taxon>
        <taxon>Phthiraptera</taxon>
        <taxon>Anoplura</taxon>
        <taxon>Pediculidae</taxon>
        <taxon>Pediculus</taxon>
    </lineage>
</organism>
<evidence type="ECO:0000256" key="2">
    <source>
        <dbReference type="SAM" id="MobiDB-lite"/>
    </source>
</evidence>
<protein>
    <submittedName>
        <fullName evidence="3 4">Uncharacterized protein</fullName>
    </submittedName>
</protein>
<feature type="compositionally biased region" description="Basic and acidic residues" evidence="2">
    <location>
        <begin position="946"/>
        <end position="960"/>
    </location>
</feature>
<feature type="compositionally biased region" description="Low complexity" evidence="2">
    <location>
        <begin position="352"/>
        <end position="374"/>
    </location>
</feature>
<dbReference type="Pfam" id="PF00379">
    <property type="entry name" value="Chitin_bind_4"/>
    <property type="match status" value="3"/>
</dbReference>
<feature type="region of interest" description="Disordered" evidence="2">
    <location>
        <begin position="515"/>
        <end position="724"/>
    </location>
</feature>
<dbReference type="OrthoDB" id="8196648at2759"/>
<dbReference type="GO" id="GO:0062129">
    <property type="term" value="C:chitin-based extracellular matrix"/>
    <property type="evidence" value="ECO:0007669"/>
    <property type="project" value="TreeGrafter"/>
</dbReference>
<feature type="region of interest" description="Disordered" evidence="2">
    <location>
        <begin position="737"/>
        <end position="880"/>
    </location>
</feature>
<feature type="compositionally biased region" description="Polar residues" evidence="2">
    <location>
        <begin position="406"/>
        <end position="420"/>
    </location>
</feature>
<feature type="compositionally biased region" description="Gly residues" evidence="2">
    <location>
        <begin position="515"/>
        <end position="590"/>
    </location>
</feature>
<feature type="region of interest" description="Disordered" evidence="2">
    <location>
        <begin position="352"/>
        <end position="469"/>
    </location>
</feature>
<dbReference type="PRINTS" id="PR01228">
    <property type="entry name" value="EGGSHELL"/>
</dbReference>
<dbReference type="CTD" id="8236957"/>
<dbReference type="PROSITE" id="PS51155">
    <property type="entry name" value="CHIT_BIND_RR_2"/>
    <property type="match status" value="3"/>
</dbReference>
<accession>E0W372</accession>
<feature type="compositionally biased region" description="Low complexity" evidence="2">
    <location>
        <begin position="691"/>
        <end position="714"/>
    </location>
</feature>